<dbReference type="EMBL" id="CAJOAY010027592">
    <property type="protein sequence ID" value="CAF4399793.1"/>
    <property type="molecule type" value="Genomic_DNA"/>
</dbReference>
<name>A0A820P8G7_9BILA</name>
<protein>
    <submittedName>
        <fullName evidence="1">Uncharacterized protein</fullName>
    </submittedName>
</protein>
<organism evidence="1 2">
    <name type="scientific">Adineta steineri</name>
    <dbReference type="NCBI Taxonomy" id="433720"/>
    <lineage>
        <taxon>Eukaryota</taxon>
        <taxon>Metazoa</taxon>
        <taxon>Spiralia</taxon>
        <taxon>Gnathifera</taxon>
        <taxon>Rotifera</taxon>
        <taxon>Eurotatoria</taxon>
        <taxon>Bdelloidea</taxon>
        <taxon>Adinetida</taxon>
        <taxon>Adinetidae</taxon>
        <taxon>Adineta</taxon>
    </lineage>
</organism>
<gene>
    <name evidence="1" type="ORF">OKA104_LOCUS51335</name>
</gene>
<dbReference type="InterPro" id="IPR011042">
    <property type="entry name" value="6-blade_b-propeller_TolB-like"/>
</dbReference>
<evidence type="ECO:0000313" key="2">
    <source>
        <dbReference type="Proteomes" id="UP000663881"/>
    </source>
</evidence>
<dbReference type="Gene3D" id="2.120.10.30">
    <property type="entry name" value="TolB, C-terminal domain"/>
    <property type="match status" value="1"/>
</dbReference>
<reference evidence="1" key="1">
    <citation type="submission" date="2021-02" db="EMBL/GenBank/DDBJ databases">
        <authorList>
            <person name="Nowell W R."/>
        </authorList>
    </citation>
    <scope>NUCLEOTIDE SEQUENCE</scope>
</reference>
<dbReference type="AlphaFoldDB" id="A0A820P8G7"/>
<dbReference type="Proteomes" id="UP000663881">
    <property type="component" value="Unassembled WGS sequence"/>
</dbReference>
<feature type="non-terminal residue" evidence="1">
    <location>
        <position position="154"/>
    </location>
</feature>
<comment type="caution">
    <text evidence="1">The sequence shown here is derived from an EMBL/GenBank/DDBJ whole genome shotgun (WGS) entry which is preliminary data.</text>
</comment>
<dbReference type="SUPFAM" id="SSF101898">
    <property type="entry name" value="NHL repeat"/>
    <property type="match status" value="1"/>
</dbReference>
<proteinExistence type="predicted"/>
<accession>A0A820P8G7</accession>
<evidence type="ECO:0000313" key="1">
    <source>
        <dbReference type="EMBL" id="CAF4399793.1"/>
    </source>
</evidence>
<sequence length="154" mass="16702">PISTTNCSMTVWAENATTIAGSPIGIADLSSTLLNYPTDVRVGANDSIYVIDYDTYYRLQLFYPGNLSGITIINASFGTDLNQFSSMDALYIDMSGNFYILDSDNFRITKWAPEASTGILVAGGNGIGSSIDKLDGPTDFFVEPNTSYIWICDS</sequence>
<feature type="non-terminal residue" evidence="1">
    <location>
        <position position="1"/>
    </location>
</feature>